<gene>
    <name evidence="2" type="ORF">FTRO_0011520</name>
</gene>
<accession>A0A3F3H5Z1</accession>
<dbReference type="InterPro" id="IPR056088">
    <property type="entry name" value="DUF7671"/>
</dbReference>
<name>A0A3F3H5Z1_9LACO</name>
<evidence type="ECO:0000259" key="1">
    <source>
        <dbReference type="Pfam" id="PF24710"/>
    </source>
</evidence>
<dbReference type="Pfam" id="PF24710">
    <property type="entry name" value="DUF7671"/>
    <property type="match status" value="1"/>
</dbReference>
<protein>
    <recommendedName>
        <fullName evidence="1">DUF7671 domain-containing protein</fullName>
    </recommendedName>
</protein>
<feature type="domain" description="DUF7671" evidence="1">
    <location>
        <begin position="5"/>
        <end position="88"/>
    </location>
</feature>
<dbReference type="RefSeq" id="WP_059393128.1">
    <property type="nucleotide sequence ID" value="NZ_DF968078.1"/>
</dbReference>
<dbReference type="STRING" id="709323.GCA_001047135_00153"/>
<dbReference type="Proteomes" id="UP000064514">
    <property type="component" value="Unassembled WGS sequence"/>
</dbReference>
<evidence type="ECO:0000313" key="2">
    <source>
        <dbReference type="EMBL" id="GAP03608.1"/>
    </source>
</evidence>
<dbReference type="EMBL" id="DF968078">
    <property type="protein sequence ID" value="GAP03608.1"/>
    <property type="molecule type" value="Genomic_DNA"/>
</dbReference>
<dbReference type="AlphaFoldDB" id="A0A3F3H5Z1"/>
<sequence>MGKSNQYPTEILYGVMVSEGKSGDYQVKDGQKLHPWRIGKHTKGKVVGLGQIFLTEQNQKVVLIKTAPLAFKNRHDYQPMGRFTSETMVIPADFQE</sequence>
<proteinExistence type="predicted"/>
<reference evidence="2" key="1">
    <citation type="journal article" date="2015" name="BMC Genomics">
        <title>Comparative genomics of Fructobacillus spp. and Leuconostoc spp. reveals niche-specific evolution of Fructobacillus spp.</title>
        <authorList>
            <person name="Endo A."/>
            <person name="Tanizawa Y."/>
            <person name="Tanaka N."/>
            <person name="Maeno S."/>
            <person name="Kumar H."/>
            <person name="Shiwa Y."/>
            <person name="Okada S."/>
            <person name="Yoshikawa H."/>
            <person name="Dicks L."/>
            <person name="Nakagawa J."/>
            <person name="Arita M."/>
        </authorList>
    </citation>
    <scope>NUCLEOTIDE SEQUENCE [LARGE SCALE GENOMIC DNA]</scope>
    <source>
        <strain evidence="2">F214-1</strain>
    </source>
</reference>
<organism evidence="2">
    <name type="scientific">Fructobacillus tropaeoli</name>
    <dbReference type="NCBI Taxonomy" id="709323"/>
    <lineage>
        <taxon>Bacteria</taxon>
        <taxon>Bacillati</taxon>
        <taxon>Bacillota</taxon>
        <taxon>Bacilli</taxon>
        <taxon>Lactobacillales</taxon>
        <taxon>Lactobacillaceae</taxon>
        <taxon>Fructobacillus</taxon>
    </lineage>
</organism>